<dbReference type="FunFam" id="2.10.25.10:FF:000038">
    <property type="entry name" value="Fibrillin 2"/>
    <property type="match status" value="1"/>
</dbReference>
<feature type="compositionally biased region" description="Gly residues" evidence="14">
    <location>
        <begin position="1682"/>
        <end position="1704"/>
    </location>
</feature>
<evidence type="ECO:0000256" key="10">
    <source>
        <dbReference type="ARBA" id="ARBA00023136"/>
    </source>
</evidence>
<feature type="compositionally biased region" description="Basic residues" evidence="14">
    <location>
        <begin position="1522"/>
        <end position="1531"/>
    </location>
</feature>
<dbReference type="GO" id="GO:0016020">
    <property type="term" value="C:membrane"/>
    <property type="evidence" value="ECO:0007669"/>
    <property type="project" value="UniProtKB-SubCell"/>
</dbReference>
<dbReference type="GO" id="GO:0005576">
    <property type="term" value="C:extracellular region"/>
    <property type="evidence" value="ECO:0007669"/>
    <property type="project" value="UniProtKB-SubCell"/>
</dbReference>
<keyword evidence="11" id="KW-1015">Disulfide bond</keyword>
<evidence type="ECO:0000256" key="15">
    <source>
        <dbReference type="SAM" id="Phobius"/>
    </source>
</evidence>
<keyword evidence="7" id="KW-0677">Repeat</keyword>
<keyword evidence="9 15" id="KW-1133">Transmembrane helix</keyword>
<evidence type="ECO:0000313" key="18">
    <source>
        <dbReference type="EMBL" id="CEM25312.1"/>
    </source>
</evidence>
<evidence type="ECO:0000256" key="4">
    <source>
        <dbReference type="ARBA" id="ARBA00022536"/>
    </source>
</evidence>
<dbReference type="GO" id="GO:0048513">
    <property type="term" value="P:animal organ development"/>
    <property type="evidence" value="ECO:0007669"/>
    <property type="project" value="UniProtKB-ARBA"/>
</dbReference>
<feature type="region of interest" description="Disordered" evidence="14">
    <location>
        <begin position="1003"/>
        <end position="1026"/>
    </location>
</feature>
<dbReference type="Pfam" id="PF12662">
    <property type="entry name" value="cEGF"/>
    <property type="match status" value="1"/>
</dbReference>
<feature type="region of interest" description="Disordered" evidence="14">
    <location>
        <begin position="1454"/>
        <end position="1500"/>
    </location>
</feature>
<dbReference type="OrthoDB" id="339125at2759"/>
<dbReference type="Pfam" id="PF03415">
    <property type="entry name" value="Peptidase_C11"/>
    <property type="match status" value="1"/>
</dbReference>
<dbReference type="Pfam" id="PF12947">
    <property type="entry name" value="EGF_3"/>
    <property type="match status" value="1"/>
</dbReference>
<feature type="transmembrane region" description="Helical" evidence="15">
    <location>
        <begin position="1421"/>
        <end position="1445"/>
    </location>
</feature>
<dbReference type="PROSITE" id="PS01186">
    <property type="entry name" value="EGF_2"/>
    <property type="match status" value="3"/>
</dbReference>
<evidence type="ECO:0000256" key="16">
    <source>
        <dbReference type="SAM" id="SignalP"/>
    </source>
</evidence>
<comment type="subcellular location">
    <subcellularLocation>
        <location evidence="1">Membrane</location>
        <topology evidence="1">Single-pass type I membrane protein</topology>
    </subcellularLocation>
    <subcellularLocation>
        <location evidence="2">Secreted</location>
    </subcellularLocation>
</comment>
<evidence type="ECO:0000256" key="13">
    <source>
        <dbReference type="PROSITE-ProRule" id="PRU00076"/>
    </source>
</evidence>
<evidence type="ECO:0000256" key="12">
    <source>
        <dbReference type="ARBA" id="ARBA00023180"/>
    </source>
</evidence>
<dbReference type="Gene3D" id="2.10.25.10">
    <property type="entry name" value="Laminin"/>
    <property type="match status" value="4"/>
</dbReference>
<evidence type="ECO:0000256" key="6">
    <source>
        <dbReference type="ARBA" id="ARBA00022729"/>
    </source>
</evidence>
<feature type="domain" description="EGF-like" evidence="17">
    <location>
        <begin position="1072"/>
        <end position="1112"/>
    </location>
</feature>
<dbReference type="GO" id="GO:0005509">
    <property type="term" value="F:calcium ion binding"/>
    <property type="evidence" value="ECO:0007669"/>
    <property type="project" value="InterPro"/>
</dbReference>
<evidence type="ECO:0000313" key="19">
    <source>
        <dbReference type="Proteomes" id="UP000041254"/>
    </source>
</evidence>
<keyword evidence="3" id="KW-0964">Secreted</keyword>
<dbReference type="InterPro" id="IPR009030">
    <property type="entry name" value="Growth_fac_rcpt_cys_sf"/>
</dbReference>
<dbReference type="InParanoid" id="A0A0G4G915"/>
<keyword evidence="4 13" id="KW-0245">EGF-like domain</keyword>
<dbReference type="PROSITE" id="PS50026">
    <property type="entry name" value="EGF_3"/>
    <property type="match status" value="3"/>
</dbReference>
<dbReference type="InterPro" id="IPR024731">
    <property type="entry name" value="NELL2-like_EGF"/>
</dbReference>
<dbReference type="InterPro" id="IPR000152">
    <property type="entry name" value="EGF-type_Asp/Asn_hydroxyl_site"/>
</dbReference>
<protein>
    <recommendedName>
        <fullName evidence="17">EGF-like domain-containing protein</fullName>
    </recommendedName>
</protein>
<feature type="chain" id="PRO_5005190136" description="EGF-like domain-containing protein" evidence="16">
    <location>
        <begin position="25"/>
        <end position="1729"/>
    </location>
</feature>
<dbReference type="SMART" id="SM00179">
    <property type="entry name" value="EGF_CA"/>
    <property type="match status" value="4"/>
</dbReference>
<dbReference type="InterPro" id="IPR000742">
    <property type="entry name" value="EGF"/>
</dbReference>
<feature type="region of interest" description="Disordered" evidence="14">
    <location>
        <begin position="1517"/>
        <end position="1643"/>
    </location>
</feature>
<dbReference type="PANTHER" id="PTHR37835:SF1">
    <property type="entry name" value="ALPHA-CLOSTRIPAIN"/>
    <property type="match status" value="1"/>
</dbReference>
<gene>
    <name evidence="18" type="ORF">Vbra_22054</name>
</gene>
<evidence type="ECO:0000256" key="2">
    <source>
        <dbReference type="ARBA" id="ARBA00004613"/>
    </source>
</evidence>
<evidence type="ECO:0000256" key="3">
    <source>
        <dbReference type="ARBA" id="ARBA00022525"/>
    </source>
</evidence>
<keyword evidence="12" id="KW-0325">Glycoprotein</keyword>
<organism evidence="18 19">
    <name type="scientific">Vitrella brassicaformis (strain CCMP3155)</name>
    <dbReference type="NCBI Taxonomy" id="1169540"/>
    <lineage>
        <taxon>Eukaryota</taxon>
        <taxon>Sar</taxon>
        <taxon>Alveolata</taxon>
        <taxon>Colpodellida</taxon>
        <taxon>Vitrellaceae</taxon>
        <taxon>Vitrella</taxon>
    </lineage>
</organism>
<dbReference type="SUPFAM" id="SSF57184">
    <property type="entry name" value="Growth factor receptor domain"/>
    <property type="match status" value="1"/>
</dbReference>
<dbReference type="SMART" id="SM00181">
    <property type="entry name" value="EGF"/>
    <property type="match status" value="4"/>
</dbReference>
<dbReference type="Proteomes" id="UP000041254">
    <property type="component" value="Unassembled WGS sequence"/>
</dbReference>
<evidence type="ECO:0000256" key="7">
    <source>
        <dbReference type="ARBA" id="ARBA00022737"/>
    </source>
</evidence>
<dbReference type="GO" id="GO:0048731">
    <property type="term" value="P:system development"/>
    <property type="evidence" value="ECO:0007669"/>
    <property type="project" value="UniProtKB-ARBA"/>
</dbReference>
<accession>A0A0G4G915</accession>
<keyword evidence="6 16" id="KW-0732">Signal</keyword>
<dbReference type="FunFam" id="2.10.25.10:FF:000202">
    <property type="entry name" value="Multiple epidermal growth factor-like domains 8"/>
    <property type="match status" value="1"/>
</dbReference>
<evidence type="ECO:0000256" key="14">
    <source>
        <dbReference type="SAM" id="MobiDB-lite"/>
    </source>
</evidence>
<dbReference type="CDD" id="cd00054">
    <property type="entry name" value="EGF_CA"/>
    <property type="match status" value="4"/>
</dbReference>
<keyword evidence="8" id="KW-0106">Calcium</keyword>
<evidence type="ECO:0000259" key="17">
    <source>
        <dbReference type="PROSITE" id="PS50026"/>
    </source>
</evidence>
<sequence>MAPRWSWRLVALTAVLVLLREIAALESNSGCPCAPRLFGNPCAPSLLEEKPWCYVDEFHCGKGSCRCQSNFLGYWDHCDEQLSSASDHEPTPSTSNAKKPGHCHESCDTCRADCCRGKYDNCLSCPEGSILAIQYTDGTGICTPKTSEEEMPGHCHPTCMTCRKDCCPKADDNCFSCDEGRVFVPVYTDGTGRCDANNSQGAPPDDGGQQDGEREDGVEQQTQQPEEDQQQQESDATERGEEEATLVASSTEDEQPPSVKESVPESGVCGTLMKRTKGGSYKKSHWTHLVFMHADNNLEMSALWDLKEMRRPLFEGQLTLVVLIDRAQGHTNSPIGRVHACPLSGLTDSTPQRDIRLQFERAYELLMVWNGESNQFEWLLLRDHGEIDMNDPDVLSSFITRSIDDFPAEHFALTLWNHGSAWAGFGEDDGNRDGRSMSLQSIVKGVRDGLTATEVHKAQQTGQGNGALPLKFAFLGFDACLMSSYNVIESLGPFTHYFMASEENEPGHGWNWRYLRPTVRAADGLRAATAYEYGESLLQGYESHVRSHPLTMSLIAIRDFNIFKKQFETLLESLYSCGGKGVSVLVQKAASQAYSLPGCRMIGLCGCIDLGDFLDKLGSALQLNQVDETLQRQVVEVRRFYSQMVLLEVDKEPYARFTGVNIFFPDSNLQVTCDQPVVGYIWQQEFFRQIRTTYSSFVKSVVNSEEGSVCWAGPSNSVTQDTTATLVDRDQDFGVHDGRLMYDASQHIYYLHARVPSTVVFSLVFKGPLMKAGSDRVFVASVGETLQSELAGGRGTELTGWWRGEVWQMSQHHLAQDSKDPRPAPPAVDGQDQLVHRSWLFATEKQREASNTKKEYVSIPFKYYRTPRDLRDGHFLEAFLELTYDRTNGQTTKTLFVSENDVLGELSFQQGGILRPILYSLPTNATDFLLQPDLSEELFLWGEPDTVGELTIRPVPLRSKEEAAAATSEDMRASGVFPSKAFLGFFAQDAFDKHQVHLAEVKLRTPPSPSSGEDGEAGDSDDSHGPHCSMEWIGDDVCDQVCNTTKYDFDGGDCFGTSGIDGTNLSLQSSTEVDSCDTCHPNADCRPVAGSEGPPFTCSCPAGFKGDGQHCQDVNECRGWSSGSGRPSRPPGSGNGSIAMVLSVGERKGTEGVCHEKAVCTNTEGSYTCECPAGYEGDGFEVCRDIDECEADRASDQPSELCPSGVSCVNTEGGYDCGCAEGYVVNGGLCEDVDECSSGLAACGQNTKCINTQGGYFCACIKGYVGDGRTCVQGQPIVVATMSVLMDVEKIKSKLGSIEAFQELFHASVARALGISHGRIKDISVDTDSTPLKIHFRVVPSKDKTLRQTEPSAAEAIVVLQQELRNPSSSLRQGNFGDYAEVAHIEDYKLEGLTEEEELGLVEKIISWVPKPIRDAIPSSVLVGLLGAIGLLLLSCLSSFLFCCLRPKKVRASAARSAVGGDTQRRTSRGGGRSGTSASSAGGSARNSRRNSRSEAARRREEEELRVAIRASLALHQQQLQHMRRDRRHTRPERALEPIVVPLPPPVPPHERSRVTLTTGRCNTDHQRGRPRRSQSSDPHPHPHRRTREPSNGHQQHHNQQPHHQQRRRRSRSAGAQPIDCLHIPPRQSEWQGLGDSTSDSDSDRILQDALQLSMETAEREEEERRTIETTLQLSAMDGDGDGGGGRGARGSGGDEVGGGGGGEAMTPTPHASAIARHRQSLSDRGTGR</sequence>
<dbReference type="InterPro" id="IPR018097">
    <property type="entry name" value="EGF_Ca-bd_CS"/>
</dbReference>
<evidence type="ECO:0000256" key="8">
    <source>
        <dbReference type="ARBA" id="ARBA00022837"/>
    </source>
</evidence>
<feature type="domain" description="EGF-like" evidence="17">
    <location>
        <begin position="1146"/>
        <end position="1181"/>
    </location>
</feature>
<feature type="compositionally biased region" description="Basic residues" evidence="14">
    <location>
        <begin position="1595"/>
        <end position="1612"/>
    </location>
</feature>
<dbReference type="Gene3D" id="3.40.50.11970">
    <property type="match status" value="1"/>
</dbReference>
<keyword evidence="5 15" id="KW-0812">Transmembrane</keyword>
<evidence type="ECO:0000256" key="9">
    <source>
        <dbReference type="ARBA" id="ARBA00022989"/>
    </source>
</evidence>
<dbReference type="VEuPathDB" id="CryptoDB:Vbra_22054"/>
<feature type="domain" description="EGF-like" evidence="17">
    <location>
        <begin position="1232"/>
        <end position="1272"/>
    </location>
</feature>
<reference evidence="18 19" key="1">
    <citation type="submission" date="2014-11" db="EMBL/GenBank/DDBJ databases">
        <authorList>
            <person name="Zhu J."/>
            <person name="Qi W."/>
            <person name="Song R."/>
        </authorList>
    </citation>
    <scope>NUCLEOTIDE SEQUENCE [LARGE SCALE GENOMIC DNA]</scope>
</reference>
<keyword evidence="19" id="KW-1185">Reference proteome</keyword>
<evidence type="ECO:0000256" key="11">
    <source>
        <dbReference type="ARBA" id="ARBA00023157"/>
    </source>
</evidence>
<comment type="caution">
    <text evidence="13">Lacks conserved residue(s) required for the propagation of feature annotation.</text>
</comment>
<dbReference type="PROSITE" id="PS01187">
    <property type="entry name" value="EGF_CA"/>
    <property type="match status" value="2"/>
</dbReference>
<dbReference type="Pfam" id="PF07645">
    <property type="entry name" value="EGF_CA"/>
    <property type="match status" value="2"/>
</dbReference>
<feature type="region of interest" description="Disordered" evidence="14">
    <location>
        <begin position="193"/>
        <end position="274"/>
    </location>
</feature>
<feature type="region of interest" description="Disordered" evidence="14">
    <location>
        <begin position="1655"/>
        <end position="1729"/>
    </location>
</feature>
<dbReference type="InterPro" id="IPR005077">
    <property type="entry name" value="Peptidase_C11"/>
</dbReference>
<dbReference type="PANTHER" id="PTHR37835">
    <property type="entry name" value="ALPHA-CLOSTRIPAIN"/>
    <property type="match status" value="1"/>
</dbReference>
<dbReference type="STRING" id="1169540.A0A0G4G915"/>
<evidence type="ECO:0000256" key="5">
    <source>
        <dbReference type="ARBA" id="ARBA00022692"/>
    </source>
</evidence>
<evidence type="ECO:0000256" key="1">
    <source>
        <dbReference type="ARBA" id="ARBA00004479"/>
    </source>
</evidence>
<dbReference type="InterPro" id="IPR001881">
    <property type="entry name" value="EGF-like_Ca-bd_dom"/>
</dbReference>
<name>A0A0G4G915_VITBC</name>
<dbReference type="InterPro" id="IPR049883">
    <property type="entry name" value="NOTCH1_EGF-like"/>
</dbReference>
<keyword evidence="10 15" id="KW-0472">Membrane</keyword>
<feature type="signal peptide" evidence="16">
    <location>
        <begin position="1"/>
        <end position="24"/>
    </location>
</feature>
<dbReference type="PROSITE" id="PS00010">
    <property type="entry name" value="ASX_HYDROXYL"/>
    <property type="match status" value="3"/>
</dbReference>
<proteinExistence type="predicted"/>
<feature type="compositionally biased region" description="Low complexity" evidence="14">
    <location>
        <begin position="1475"/>
        <end position="1486"/>
    </location>
</feature>
<dbReference type="InterPro" id="IPR026823">
    <property type="entry name" value="cEGF"/>
</dbReference>
<dbReference type="EMBL" id="CDMY01000596">
    <property type="protein sequence ID" value="CEM25312.1"/>
    <property type="molecule type" value="Genomic_DNA"/>
</dbReference>